<gene>
    <name evidence="1" type="ORF">DPMN_070428</name>
</gene>
<reference evidence="1" key="2">
    <citation type="submission" date="2020-11" db="EMBL/GenBank/DDBJ databases">
        <authorList>
            <person name="McCartney M.A."/>
            <person name="Auch B."/>
            <person name="Kono T."/>
            <person name="Mallez S."/>
            <person name="Becker A."/>
            <person name="Gohl D.M."/>
            <person name="Silverstein K.A.T."/>
            <person name="Koren S."/>
            <person name="Bechman K.B."/>
            <person name="Herman A."/>
            <person name="Abrahante J.E."/>
            <person name="Garbe J."/>
        </authorList>
    </citation>
    <scope>NUCLEOTIDE SEQUENCE</scope>
    <source>
        <strain evidence="1">Duluth1</strain>
        <tissue evidence="1">Whole animal</tissue>
    </source>
</reference>
<protein>
    <submittedName>
        <fullName evidence="1">Uncharacterized protein</fullName>
    </submittedName>
</protein>
<comment type="caution">
    <text evidence="1">The sequence shown here is derived from an EMBL/GenBank/DDBJ whole genome shotgun (WGS) entry which is preliminary data.</text>
</comment>
<organism evidence="1 2">
    <name type="scientific">Dreissena polymorpha</name>
    <name type="common">Zebra mussel</name>
    <name type="synonym">Mytilus polymorpha</name>
    <dbReference type="NCBI Taxonomy" id="45954"/>
    <lineage>
        <taxon>Eukaryota</taxon>
        <taxon>Metazoa</taxon>
        <taxon>Spiralia</taxon>
        <taxon>Lophotrochozoa</taxon>
        <taxon>Mollusca</taxon>
        <taxon>Bivalvia</taxon>
        <taxon>Autobranchia</taxon>
        <taxon>Heteroconchia</taxon>
        <taxon>Euheterodonta</taxon>
        <taxon>Imparidentia</taxon>
        <taxon>Neoheterodontei</taxon>
        <taxon>Myida</taxon>
        <taxon>Dreissenoidea</taxon>
        <taxon>Dreissenidae</taxon>
        <taxon>Dreissena</taxon>
    </lineage>
</organism>
<dbReference type="EMBL" id="JAIWYP010000014">
    <property type="protein sequence ID" value="KAH3710931.1"/>
    <property type="molecule type" value="Genomic_DNA"/>
</dbReference>
<sequence length="74" mass="7831">MTSSVGISGSVRQFKASIAAARASSLGTLGYRAFTSKQNISVPSGRGCFNFCILLKKSIVSLTNDGSDVTWLRN</sequence>
<keyword evidence="2" id="KW-1185">Reference proteome</keyword>
<evidence type="ECO:0000313" key="2">
    <source>
        <dbReference type="Proteomes" id="UP000828390"/>
    </source>
</evidence>
<name>A0A9D3Z5A9_DREPO</name>
<dbReference type="Proteomes" id="UP000828390">
    <property type="component" value="Unassembled WGS sequence"/>
</dbReference>
<reference evidence="1" key="1">
    <citation type="journal article" date="2019" name="bioRxiv">
        <title>The Genome of the Zebra Mussel, Dreissena polymorpha: A Resource for Invasive Species Research.</title>
        <authorList>
            <person name="McCartney M.A."/>
            <person name="Auch B."/>
            <person name="Kono T."/>
            <person name="Mallez S."/>
            <person name="Zhang Y."/>
            <person name="Obille A."/>
            <person name="Becker A."/>
            <person name="Abrahante J.E."/>
            <person name="Garbe J."/>
            <person name="Badalamenti J.P."/>
            <person name="Herman A."/>
            <person name="Mangelson H."/>
            <person name="Liachko I."/>
            <person name="Sullivan S."/>
            <person name="Sone E.D."/>
            <person name="Koren S."/>
            <person name="Silverstein K.A.T."/>
            <person name="Beckman K.B."/>
            <person name="Gohl D.M."/>
        </authorList>
    </citation>
    <scope>NUCLEOTIDE SEQUENCE</scope>
    <source>
        <strain evidence="1">Duluth1</strain>
        <tissue evidence="1">Whole animal</tissue>
    </source>
</reference>
<accession>A0A9D3Z5A9</accession>
<evidence type="ECO:0000313" key="1">
    <source>
        <dbReference type="EMBL" id="KAH3710931.1"/>
    </source>
</evidence>
<dbReference type="AlphaFoldDB" id="A0A9D3Z5A9"/>
<proteinExistence type="predicted"/>